<dbReference type="GeneID" id="75008723"/>
<dbReference type="EMBL" id="CP021417">
    <property type="protein sequence ID" value="ARU46868.1"/>
    <property type="molecule type" value="Genomic_DNA"/>
</dbReference>
<dbReference type="KEGG" id="csil:CBE74_10905"/>
<reference evidence="1 2" key="4">
    <citation type="journal article" date="2020" name="PLoS ONE">
        <title>Taxonomic classification of strain PO100/5 shows a broader geographic distribution and genetic markers of the recently described Corynebacterium silvaticum.</title>
        <authorList>
            <person name="Viana M.V.C."/>
            <person name="Profeta R."/>
            <person name="da Silva A.L."/>
            <person name="Hurtado R."/>
            <person name="Cerqueira J.C."/>
            <person name="Ribeiro B.F.S."/>
            <person name="Almeida M.O."/>
            <person name="Morais-Rodrigues F."/>
            <person name="Soares S.C."/>
            <person name="Oliveira M."/>
            <person name="Tavares L."/>
            <person name="Figueiredo H."/>
            <person name="Wattam A.R."/>
            <person name="Barh D."/>
            <person name="Ghosh P."/>
            <person name="Silva A."/>
            <person name="Azevedo V."/>
        </authorList>
    </citation>
    <scope>NUCLEOTIDE SEQUENCE [LARGE SCALE GENOMIC DNA]</scope>
    <source>
        <strain evidence="1 2">PO100/5</strain>
    </source>
</reference>
<proteinExistence type="predicted"/>
<dbReference type="Gene3D" id="3.40.50.720">
    <property type="entry name" value="NAD(P)-binding Rossmann-like Domain"/>
    <property type="match status" value="1"/>
</dbReference>
<reference evidence="1 2" key="2">
    <citation type="journal article" date="2020" name="Antonie Van Leeuwenhoek">
        <title>Phylogenomic characterisation of a novel corynebacterial species pathogenic to animals.</title>
        <authorList>
            <person name="Moller J."/>
            <person name="Musella L."/>
            <person name="Melnikov V."/>
            <person name="Geissdorfer W."/>
            <person name="Burkovski A."/>
            <person name="Sangal V."/>
        </authorList>
    </citation>
    <scope>NUCLEOTIDE SEQUENCE [LARGE SCALE GENOMIC DNA]</scope>
    <source>
        <strain evidence="1 2">PO100/5</strain>
    </source>
</reference>
<dbReference type="Proteomes" id="UP000195652">
    <property type="component" value="Chromosome"/>
</dbReference>
<accession>A0A7Y4LHH5</accession>
<evidence type="ECO:0000313" key="1">
    <source>
        <dbReference type="EMBL" id="ARU46868.1"/>
    </source>
</evidence>
<gene>
    <name evidence="1" type="ORF">CBE74_10905</name>
</gene>
<keyword evidence="2" id="KW-1185">Reference proteome</keyword>
<dbReference type="AlphaFoldDB" id="A0A7Y4LHH5"/>
<evidence type="ECO:0000313" key="2">
    <source>
        <dbReference type="Proteomes" id="UP000195652"/>
    </source>
</evidence>
<sequence>MSATFRIAVIGANATGLYASDLLLQCPQAIRVDLINDSPVPAGISPFAQTPQQPRGSGVRSSIRVIGNIHPDVLAETRLEDYYDSVIIADFADAVDVRHAVLEALSSRSDYAQERKRLGRKDLVEALKERGIVHTIWADASLLLTGRDLDAWQRAVHTAQGAPVCF</sequence>
<dbReference type="SUPFAM" id="SSF51971">
    <property type="entry name" value="Nucleotide-binding domain"/>
    <property type="match status" value="1"/>
</dbReference>
<reference evidence="1 2" key="3">
    <citation type="journal article" date="2020" name="Int. J. Syst. Evol. Microbiol.">
        <title>Corynebacterium silvaticum sp. nov., a unique group of NTTB corynebacteria in wild boar and roe deer.</title>
        <authorList>
            <person name="Dangel A."/>
            <person name="Berger A."/>
            <person name="Rau J."/>
            <person name="Eisenberg T."/>
            <person name="Kampfer P."/>
            <person name="Margos G."/>
            <person name="Contzen M."/>
            <person name="Busse H.J."/>
            <person name="Konrad R."/>
            <person name="Peters M."/>
            <person name="Sting R."/>
            <person name="Sing A."/>
        </authorList>
    </citation>
    <scope>NUCLEOTIDE SEQUENCE [LARGE SCALE GENOMIC DNA]</scope>
    <source>
        <strain evidence="1 2">PO100/5</strain>
    </source>
</reference>
<dbReference type="OrthoDB" id="4405813at2"/>
<name>A0A7Y4LHH5_9CORY</name>
<dbReference type="RefSeq" id="WP_087454650.1">
    <property type="nucleotide sequence ID" value="NZ_CP021417.2"/>
</dbReference>
<organism evidence="1 2">
    <name type="scientific">Corynebacterium silvaticum</name>
    <dbReference type="NCBI Taxonomy" id="2320431"/>
    <lineage>
        <taxon>Bacteria</taxon>
        <taxon>Bacillati</taxon>
        <taxon>Actinomycetota</taxon>
        <taxon>Actinomycetes</taxon>
        <taxon>Mycobacteriales</taxon>
        <taxon>Corynebacteriaceae</taxon>
        <taxon>Corynebacterium</taxon>
    </lineage>
</organism>
<reference evidence="1 2" key="1">
    <citation type="journal article" date="2014" name="BMC Vet. Res.">
        <title>First report of Corynebacterium pseudotuberculosis from caseous lymphadenitis lesions in Black Alentejano pig (Sus scrofa domesticus).</title>
        <authorList>
            <person name="Oliveira M."/>
            <person name="Barroco C."/>
            <person name="Mottola C."/>
            <person name="Santos R."/>
            <person name="Lemsaddek A."/>
            <person name="Tavares L."/>
            <person name="Semedo-Lemsaddek T."/>
        </authorList>
    </citation>
    <scope>NUCLEOTIDE SEQUENCE [LARGE SCALE GENOMIC DNA]</scope>
    <source>
        <strain evidence="1 2">PO100/5</strain>
    </source>
</reference>
<protein>
    <submittedName>
        <fullName evidence="1">Oxidoreductase</fullName>
    </submittedName>
</protein>